<dbReference type="Pfam" id="PF02782">
    <property type="entry name" value="FGGY_C"/>
    <property type="match status" value="1"/>
</dbReference>
<evidence type="ECO:0000256" key="1">
    <source>
        <dbReference type="ARBA" id="ARBA00009156"/>
    </source>
</evidence>
<dbReference type="PANTHER" id="PTHR43095">
    <property type="entry name" value="SUGAR KINASE"/>
    <property type="match status" value="1"/>
</dbReference>
<dbReference type="EMBL" id="CP102290">
    <property type="protein sequence ID" value="UWP58754.1"/>
    <property type="molecule type" value="Genomic_DNA"/>
</dbReference>
<dbReference type="Proteomes" id="UP001060164">
    <property type="component" value="Chromosome"/>
</dbReference>
<dbReference type="Gene3D" id="3.30.420.40">
    <property type="match status" value="2"/>
</dbReference>
<evidence type="ECO:0000259" key="4">
    <source>
        <dbReference type="Pfam" id="PF00370"/>
    </source>
</evidence>
<dbReference type="InterPro" id="IPR050406">
    <property type="entry name" value="FGGY_Carb_Kinase"/>
</dbReference>
<evidence type="ECO:0000256" key="3">
    <source>
        <dbReference type="ARBA" id="ARBA00022777"/>
    </source>
</evidence>
<dbReference type="RefSeq" id="WP_028530155.1">
    <property type="nucleotide sequence ID" value="NZ_CABLBR010000045.1"/>
</dbReference>
<evidence type="ECO:0000259" key="5">
    <source>
        <dbReference type="Pfam" id="PF02782"/>
    </source>
</evidence>
<feature type="domain" description="Carbohydrate kinase FGGY C-terminal" evidence="5">
    <location>
        <begin position="267"/>
        <end position="463"/>
    </location>
</feature>
<keyword evidence="7" id="KW-1185">Reference proteome</keyword>
<dbReference type="InterPro" id="IPR018484">
    <property type="entry name" value="FGGY_N"/>
</dbReference>
<protein>
    <submittedName>
        <fullName evidence="6">FGGY-family carbohydrate kinase</fullName>
    </submittedName>
</protein>
<dbReference type="GO" id="GO:0016301">
    <property type="term" value="F:kinase activity"/>
    <property type="evidence" value="ECO:0007669"/>
    <property type="project" value="UniProtKB-KW"/>
</dbReference>
<evidence type="ECO:0000313" key="6">
    <source>
        <dbReference type="EMBL" id="UWP58754.1"/>
    </source>
</evidence>
<dbReference type="SUPFAM" id="SSF53067">
    <property type="entry name" value="Actin-like ATPase domain"/>
    <property type="match status" value="2"/>
</dbReference>
<accession>A0ABY5VDT0</accession>
<gene>
    <name evidence="6" type="ORF">NQ502_15455</name>
</gene>
<evidence type="ECO:0000313" key="7">
    <source>
        <dbReference type="Proteomes" id="UP001060164"/>
    </source>
</evidence>
<name>A0ABY5VDT0_9FIRM</name>
<reference evidence="6" key="1">
    <citation type="journal article" date="2022" name="Cell">
        <title>Design, construction, and in vivo augmentation of a complex gut microbiome.</title>
        <authorList>
            <person name="Cheng A.G."/>
            <person name="Ho P.Y."/>
            <person name="Aranda-Diaz A."/>
            <person name="Jain S."/>
            <person name="Yu F.B."/>
            <person name="Meng X."/>
            <person name="Wang M."/>
            <person name="Iakiviak M."/>
            <person name="Nagashima K."/>
            <person name="Zhao A."/>
            <person name="Murugkar P."/>
            <person name="Patil A."/>
            <person name="Atabakhsh K."/>
            <person name="Weakley A."/>
            <person name="Yan J."/>
            <person name="Brumbaugh A.R."/>
            <person name="Higginbottom S."/>
            <person name="Dimas A."/>
            <person name="Shiver A.L."/>
            <person name="Deutschbauer A."/>
            <person name="Neff N."/>
            <person name="Sonnenburg J.L."/>
            <person name="Huang K.C."/>
            <person name="Fischbach M.A."/>
        </authorList>
    </citation>
    <scope>NUCLEOTIDE SEQUENCE</scope>
    <source>
        <strain evidence="6">DSM 19829</strain>
    </source>
</reference>
<feature type="domain" description="Carbohydrate kinase FGGY N-terminal" evidence="4">
    <location>
        <begin position="6"/>
        <end position="232"/>
    </location>
</feature>
<proteinExistence type="inferred from homology"/>
<dbReference type="Pfam" id="PF00370">
    <property type="entry name" value="FGGY_N"/>
    <property type="match status" value="1"/>
</dbReference>
<dbReference type="CDD" id="cd07809">
    <property type="entry name" value="ASKHA_NBD_FGGY_BaXK-like"/>
    <property type="match status" value="1"/>
</dbReference>
<dbReference type="InterPro" id="IPR043129">
    <property type="entry name" value="ATPase_NBD"/>
</dbReference>
<keyword evidence="3 6" id="KW-0418">Kinase</keyword>
<dbReference type="PANTHER" id="PTHR43095:SF5">
    <property type="entry name" value="XYLULOSE KINASE"/>
    <property type="match status" value="1"/>
</dbReference>
<evidence type="ECO:0000256" key="2">
    <source>
        <dbReference type="ARBA" id="ARBA00022679"/>
    </source>
</evidence>
<sequence length="526" mass="58348">MKHEHILGIELGSTRIKALLTDVNYQEIASGSHQWENHYENGMWTYAEAEIWEGLQCCYKNMAEDYERKFGEALTEISAIGLSGMMHGYLVFDEAGKLLTPFRTWRNTNTGQAADELTKLFSFPVPQRWSIAHLYQAILNQEPHVKAVRYMTTLSGYVHWKLTGKRVLGVGDASGMFPINRETATYDEAMLAAFDERIADEKFPWRCRDILPDVCKAGEDAGHLTEEGAGMLDVTGNLKAGSVLCPPEGDAGTGMVAANAVRPCTGNVSAGTSIFAMVVLEKPLAEVHPEIDIVTTPEGSQVAMVHCNNCTSEINQWVSLFQELLRGMGVEKTDAQLYQLLFESAAISDGDCGGVLCCNYHSGEPIAKMEEGLPMLIHRADGHLSLGNFMRAQLYAAVATLKIGFDIIRNEGIRIDYLTGHGGLFKTPEVGQRILSEALKVPVCTMDHAGEGGAWGIALLAAYRLRQGMDGTLDDFLSQCVFRDTHRTTICAKEEEQRRFDIYMKQYDNLLNIERVAIEELHEAHR</sequence>
<comment type="similarity">
    <text evidence="1">Belongs to the FGGY kinase family.</text>
</comment>
<organism evidence="6 7">
    <name type="scientific">Ruminococcus gauvreauii</name>
    <dbReference type="NCBI Taxonomy" id="438033"/>
    <lineage>
        <taxon>Bacteria</taxon>
        <taxon>Bacillati</taxon>
        <taxon>Bacillota</taxon>
        <taxon>Clostridia</taxon>
        <taxon>Eubacteriales</taxon>
        <taxon>Oscillospiraceae</taxon>
        <taxon>Ruminococcus</taxon>
    </lineage>
</organism>
<dbReference type="InterPro" id="IPR018485">
    <property type="entry name" value="FGGY_C"/>
</dbReference>
<keyword evidence="2" id="KW-0808">Transferase</keyword>